<dbReference type="InterPro" id="IPR011006">
    <property type="entry name" value="CheY-like_superfamily"/>
</dbReference>
<dbReference type="SUPFAM" id="SSF55874">
    <property type="entry name" value="ATPase domain of HSP90 chaperone/DNA topoisomerase II/histidine kinase"/>
    <property type="match status" value="1"/>
</dbReference>
<dbReference type="SUPFAM" id="SSF52172">
    <property type="entry name" value="CheY-like"/>
    <property type="match status" value="2"/>
</dbReference>
<keyword evidence="4" id="KW-0808">Transferase</keyword>
<keyword evidence="12" id="KW-0175">Coiled coil</keyword>
<dbReference type="Proteomes" id="UP000189670">
    <property type="component" value="Unassembled WGS sequence"/>
</dbReference>
<evidence type="ECO:0000256" key="5">
    <source>
        <dbReference type="ARBA" id="ARBA00022741"/>
    </source>
</evidence>
<protein>
    <recommendedName>
        <fullName evidence="10">Sensory/regulatory protein RpfC</fullName>
        <ecNumber evidence="2">2.7.13.3</ecNumber>
    </recommendedName>
</protein>
<dbReference type="SUPFAM" id="SSF55781">
    <property type="entry name" value="GAF domain-like"/>
    <property type="match status" value="1"/>
</dbReference>
<dbReference type="InterPro" id="IPR003594">
    <property type="entry name" value="HATPase_dom"/>
</dbReference>
<dbReference type="CDD" id="cd00082">
    <property type="entry name" value="HisKA"/>
    <property type="match status" value="1"/>
</dbReference>
<evidence type="ECO:0000256" key="9">
    <source>
        <dbReference type="ARBA" id="ARBA00064003"/>
    </source>
</evidence>
<feature type="domain" description="Response regulatory" evidence="14">
    <location>
        <begin position="15"/>
        <end position="132"/>
    </location>
</feature>
<keyword evidence="3 11" id="KW-0597">Phosphoprotein</keyword>
<evidence type="ECO:0000313" key="16">
    <source>
        <dbReference type="Proteomes" id="UP000189670"/>
    </source>
</evidence>
<dbReference type="InterPro" id="IPR005467">
    <property type="entry name" value="His_kinase_dom"/>
</dbReference>
<dbReference type="InterPro" id="IPR036890">
    <property type="entry name" value="HATPase_C_sf"/>
</dbReference>
<dbReference type="AlphaFoldDB" id="A0A1V1NZX6"/>
<keyword evidence="6" id="KW-0418">Kinase</keyword>
<dbReference type="PANTHER" id="PTHR45339">
    <property type="entry name" value="HYBRID SIGNAL TRANSDUCTION HISTIDINE KINASE J"/>
    <property type="match status" value="1"/>
</dbReference>
<dbReference type="SMART" id="SM00065">
    <property type="entry name" value="GAF"/>
    <property type="match status" value="1"/>
</dbReference>
<feature type="domain" description="Response regulatory" evidence="14">
    <location>
        <begin position="616"/>
        <end position="737"/>
    </location>
</feature>
<evidence type="ECO:0000256" key="2">
    <source>
        <dbReference type="ARBA" id="ARBA00012438"/>
    </source>
</evidence>
<evidence type="ECO:0000256" key="7">
    <source>
        <dbReference type="ARBA" id="ARBA00022840"/>
    </source>
</evidence>
<feature type="modified residue" description="4-aspartylphosphate" evidence="11">
    <location>
        <position position="64"/>
    </location>
</feature>
<evidence type="ECO:0000256" key="8">
    <source>
        <dbReference type="ARBA" id="ARBA00023012"/>
    </source>
</evidence>
<dbReference type="EC" id="2.7.13.3" evidence="2"/>
<name>A0A1V1NZX6_9BACT</name>
<reference evidence="16" key="1">
    <citation type="submission" date="2012-11" db="EMBL/GenBank/DDBJ databases">
        <authorList>
            <person name="Lucero-Rivera Y.E."/>
            <person name="Tovar-Ramirez D."/>
        </authorList>
    </citation>
    <scope>NUCLEOTIDE SEQUENCE [LARGE SCALE GENOMIC DNA]</scope>
    <source>
        <strain evidence="16">Araruama</strain>
    </source>
</reference>
<dbReference type="Gene3D" id="1.10.287.130">
    <property type="match status" value="1"/>
</dbReference>
<dbReference type="EMBL" id="ATBP01001048">
    <property type="protein sequence ID" value="ETR68169.1"/>
    <property type="molecule type" value="Genomic_DNA"/>
</dbReference>
<proteinExistence type="predicted"/>
<evidence type="ECO:0000313" key="15">
    <source>
        <dbReference type="EMBL" id="ETR68169.1"/>
    </source>
</evidence>
<dbReference type="InterPro" id="IPR003018">
    <property type="entry name" value="GAF"/>
</dbReference>
<feature type="modified residue" description="4-aspartylphosphate" evidence="11">
    <location>
        <position position="670"/>
    </location>
</feature>
<dbReference type="PROSITE" id="PS50109">
    <property type="entry name" value="HIS_KIN"/>
    <property type="match status" value="1"/>
</dbReference>
<sequence>MAWRNMHPDTPQKSDILLVDDHTENLLSLEGLLEDLPVNLVKATSGNQALSLMLEYDFALVLLDVQMPDMNGFEVAELMRSLERTRLIPIIFVTAINKDQQHVFKGYDTGAVDYMFKPLDPDIIRSKVSIFVELHNSKRSLQKATQENEIIIKELKNSELILKRRDRILSGTHRISKILLEATDQKQALEQTIASIGMSASVERAYIYQMIKPECHEAQRYVSWSRGQQSKRAKTVSETLSFQQLPGWKNQLADGKSIYGQQEDFQDEEKVFLEGANIISILLVPIFIKGDLWGVIGLDSIHIPHHWMDSEVTVLQSTASIIGSAIIRFYTEKENENARLELEALNQELEDALKFANHMAKKAEEGSEAKSEFLANMSHEIRTPINGIVGMTELLLDLELEREAQDCVEMIKTSGDSLLSVVNDILDFSKIEARKLDLEDLKFDLRVTVEDTTDIVSHRAHMKGLEMNCLIHPDVPSLLIGDPGRLRQILTNLTGNAIKFTEKGEVVINVILDKDMDSFVRLKFEVTDTGIGIPKERMNRLFQSFSQIDGSMTRKYGGTGLGLVISKRLIEMMNGQIGVESKEGSGSTFWFTVVLKKQFAEKPTSLPKKVLSNKTRVLIVDDNKTNRLVIRLQLKNMGFQMEEAYDGQMAYDMLTTAVNDNNPYNLAVIDMQMPIMDGETLGKKIKSNIRLSQLKMVLITSAGLRGDAARMKEIGFDAYLNKPVKQAVLNACIHEVFGKNKLDSERKTIITRHSLAENKNEIFNF</sequence>
<dbReference type="FunFam" id="1.10.287.130:FF:000002">
    <property type="entry name" value="Two-component osmosensing histidine kinase"/>
    <property type="match status" value="1"/>
</dbReference>
<dbReference type="Pfam" id="PF01590">
    <property type="entry name" value="GAF"/>
    <property type="match status" value="1"/>
</dbReference>
<feature type="domain" description="Histidine kinase" evidence="13">
    <location>
        <begin position="376"/>
        <end position="597"/>
    </location>
</feature>
<evidence type="ECO:0000259" key="14">
    <source>
        <dbReference type="PROSITE" id="PS50110"/>
    </source>
</evidence>
<dbReference type="PANTHER" id="PTHR45339:SF5">
    <property type="entry name" value="HISTIDINE KINASE"/>
    <property type="match status" value="1"/>
</dbReference>
<dbReference type="CDD" id="cd17546">
    <property type="entry name" value="REC_hyHK_CKI1_RcsC-like"/>
    <property type="match status" value="1"/>
</dbReference>
<keyword evidence="8" id="KW-0902">Two-component regulatory system</keyword>
<evidence type="ECO:0000256" key="10">
    <source>
        <dbReference type="ARBA" id="ARBA00068150"/>
    </source>
</evidence>
<dbReference type="CDD" id="cd16922">
    <property type="entry name" value="HATPase_EvgS-ArcB-TorS-like"/>
    <property type="match status" value="1"/>
</dbReference>
<accession>A0A1V1NZX6</accession>
<dbReference type="InterPro" id="IPR036097">
    <property type="entry name" value="HisK_dim/P_sf"/>
</dbReference>
<dbReference type="GO" id="GO:0000155">
    <property type="term" value="F:phosphorelay sensor kinase activity"/>
    <property type="evidence" value="ECO:0007669"/>
    <property type="project" value="InterPro"/>
</dbReference>
<dbReference type="Gene3D" id="3.30.450.40">
    <property type="match status" value="1"/>
</dbReference>
<dbReference type="InterPro" id="IPR003661">
    <property type="entry name" value="HisK_dim/P_dom"/>
</dbReference>
<dbReference type="InterPro" id="IPR004358">
    <property type="entry name" value="Sig_transdc_His_kin-like_C"/>
</dbReference>
<dbReference type="Pfam" id="PF00512">
    <property type="entry name" value="HisKA"/>
    <property type="match status" value="1"/>
</dbReference>
<dbReference type="InterPro" id="IPR001789">
    <property type="entry name" value="Sig_transdc_resp-reg_receiver"/>
</dbReference>
<dbReference type="SMART" id="SM00448">
    <property type="entry name" value="REC"/>
    <property type="match status" value="2"/>
</dbReference>
<evidence type="ECO:0000256" key="4">
    <source>
        <dbReference type="ARBA" id="ARBA00022679"/>
    </source>
</evidence>
<dbReference type="SMART" id="SM00388">
    <property type="entry name" value="HisKA"/>
    <property type="match status" value="1"/>
</dbReference>
<organism evidence="15 16">
    <name type="scientific">Candidatus Magnetoglobus multicellularis str. Araruama</name>
    <dbReference type="NCBI Taxonomy" id="890399"/>
    <lineage>
        <taxon>Bacteria</taxon>
        <taxon>Pseudomonadati</taxon>
        <taxon>Thermodesulfobacteriota</taxon>
        <taxon>Desulfobacteria</taxon>
        <taxon>Desulfobacterales</taxon>
        <taxon>Desulfobacteraceae</taxon>
        <taxon>Candidatus Magnetoglobus</taxon>
    </lineage>
</organism>
<dbReference type="GO" id="GO:0005524">
    <property type="term" value="F:ATP binding"/>
    <property type="evidence" value="ECO:0007669"/>
    <property type="project" value="UniProtKB-KW"/>
</dbReference>
<evidence type="ECO:0000259" key="13">
    <source>
        <dbReference type="PROSITE" id="PS50109"/>
    </source>
</evidence>
<dbReference type="Pfam" id="PF00072">
    <property type="entry name" value="Response_reg"/>
    <property type="match status" value="2"/>
</dbReference>
<keyword evidence="7" id="KW-0067">ATP-binding</keyword>
<comment type="caution">
    <text evidence="15">The sequence shown here is derived from an EMBL/GenBank/DDBJ whole genome shotgun (WGS) entry which is preliminary data.</text>
</comment>
<comment type="subunit">
    <text evidence="9">At low DSF concentrations, interacts with RpfF.</text>
</comment>
<keyword evidence="5" id="KW-0547">Nucleotide-binding</keyword>
<dbReference type="Gene3D" id="3.30.565.10">
    <property type="entry name" value="Histidine kinase-like ATPase, C-terminal domain"/>
    <property type="match status" value="1"/>
</dbReference>
<dbReference type="Gene3D" id="3.40.50.2300">
    <property type="match status" value="2"/>
</dbReference>
<dbReference type="PRINTS" id="PR00344">
    <property type="entry name" value="BCTRLSENSOR"/>
</dbReference>
<dbReference type="SUPFAM" id="SSF47384">
    <property type="entry name" value="Homodimeric domain of signal transducing histidine kinase"/>
    <property type="match status" value="1"/>
</dbReference>
<dbReference type="Pfam" id="PF02518">
    <property type="entry name" value="HATPase_c"/>
    <property type="match status" value="1"/>
</dbReference>
<dbReference type="FunFam" id="3.30.565.10:FF:000010">
    <property type="entry name" value="Sensor histidine kinase RcsC"/>
    <property type="match status" value="1"/>
</dbReference>
<dbReference type="InterPro" id="IPR029016">
    <property type="entry name" value="GAF-like_dom_sf"/>
</dbReference>
<evidence type="ECO:0000256" key="1">
    <source>
        <dbReference type="ARBA" id="ARBA00000085"/>
    </source>
</evidence>
<dbReference type="SMART" id="SM00387">
    <property type="entry name" value="HATPase_c"/>
    <property type="match status" value="1"/>
</dbReference>
<dbReference type="PROSITE" id="PS50110">
    <property type="entry name" value="RESPONSE_REGULATORY"/>
    <property type="match status" value="2"/>
</dbReference>
<comment type="catalytic activity">
    <reaction evidence="1">
        <text>ATP + protein L-histidine = ADP + protein N-phospho-L-histidine.</text>
        <dbReference type="EC" id="2.7.13.3"/>
    </reaction>
</comment>
<gene>
    <name evidence="15" type="ORF">OMM_04723</name>
</gene>
<evidence type="ECO:0000256" key="12">
    <source>
        <dbReference type="SAM" id="Coils"/>
    </source>
</evidence>
<evidence type="ECO:0000256" key="11">
    <source>
        <dbReference type="PROSITE-ProRule" id="PRU00169"/>
    </source>
</evidence>
<evidence type="ECO:0000256" key="3">
    <source>
        <dbReference type="ARBA" id="ARBA00022553"/>
    </source>
</evidence>
<feature type="coiled-coil region" evidence="12">
    <location>
        <begin position="328"/>
        <end position="366"/>
    </location>
</feature>
<evidence type="ECO:0000256" key="6">
    <source>
        <dbReference type="ARBA" id="ARBA00022777"/>
    </source>
</evidence>